<evidence type="ECO:0000313" key="4">
    <source>
        <dbReference type="Proteomes" id="UP000460715"/>
    </source>
</evidence>
<gene>
    <name evidence="3" type="ORF">E0493_12970</name>
</gene>
<dbReference type="PIRSF" id="PIRSF017082">
    <property type="entry name" value="YflP"/>
    <property type="match status" value="1"/>
</dbReference>
<dbReference type="PANTHER" id="PTHR42928:SF5">
    <property type="entry name" value="BLR1237 PROTEIN"/>
    <property type="match status" value="1"/>
</dbReference>
<dbReference type="AlphaFoldDB" id="A0A845BFY3"/>
<feature type="chain" id="PRO_5032941490" evidence="2">
    <location>
        <begin position="21"/>
        <end position="321"/>
    </location>
</feature>
<dbReference type="Proteomes" id="UP000460715">
    <property type="component" value="Unassembled WGS sequence"/>
</dbReference>
<dbReference type="Pfam" id="PF03401">
    <property type="entry name" value="TctC"/>
    <property type="match status" value="1"/>
</dbReference>
<name>A0A845BFY3_9PROT</name>
<dbReference type="Gene3D" id="3.40.190.10">
    <property type="entry name" value="Periplasmic binding protein-like II"/>
    <property type="match status" value="1"/>
</dbReference>
<keyword evidence="4" id="KW-1185">Reference proteome</keyword>
<evidence type="ECO:0000313" key="3">
    <source>
        <dbReference type="EMBL" id="MXP64257.1"/>
    </source>
</evidence>
<keyword evidence="2" id="KW-0732">Signal</keyword>
<proteinExistence type="inferred from homology"/>
<dbReference type="InterPro" id="IPR042100">
    <property type="entry name" value="Bug_dom1"/>
</dbReference>
<evidence type="ECO:0000256" key="2">
    <source>
        <dbReference type="SAM" id="SignalP"/>
    </source>
</evidence>
<dbReference type="InterPro" id="IPR005064">
    <property type="entry name" value="BUG"/>
</dbReference>
<sequence>MLRRRHLVMASMALGAPAMAQTPDWPGRAVTVMVPWPPGGPTDAFARVLSQRLTADLGQAFVVDNRGGASGTIGMATAARAKPDGYTVIIAPNSTYAIAPHLYQLPYDPMQAFTGAGLLISSPLFMMVPRSSPAHSVADYVALAKKPGSRLDYANAGVGATSHLATEMFLQMAGIEVNEIGYRGGGPAIQAVLAGEAGMLFMPAAAVMPYIQSGDLRALAATTATRSPLAPEVPTFQELGYSGFEVVEHVAVMAPAGTPEPILRRLNQACEAALRAADMQPRLQSMAVRVEAQPIEAWEAYFRRESAKWGDLVKARGIRVQ</sequence>
<dbReference type="EMBL" id="SNVJ01000010">
    <property type="protein sequence ID" value="MXP64257.1"/>
    <property type="molecule type" value="Genomic_DNA"/>
</dbReference>
<evidence type="ECO:0000256" key="1">
    <source>
        <dbReference type="ARBA" id="ARBA00006987"/>
    </source>
</evidence>
<reference evidence="3 4" key="1">
    <citation type="submission" date="2019-03" db="EMBL/GenBank/DDBJ databases">
        <title>Roseomonas sp. a novel Roseomonas species isolated from Sea whip Gorgonian.</title>
        <authorList>
            <person name="Li F."/>
            <person name="Pan X."/>
            <person name="Huang S."/>
            <person name="Li Z."/>
            <person name="Meng B."/>
        </authorList>
    </citation>
    <scope>NUCLEOTIDE SEQUENCE [LARGE SCALE GENOMIC DNA]</scope>
    <source>
        <strain evidence="3 4">M0104</strain>
    </source>
</reference>
<dbReference type="SUPFAM" id="SSF53850">
    <property type="entry name" value="Periplasmic binding protein-like II"/>
    <property type="match status" value="1"/>
</dbReference>
<feature type="signal peptide" evidence="2">
    <location>
        <begin position="1"/>
        <end position="20"/>
    </location>
</feature>
<dbReference type="CDD" id="cd07012">
    <property type="entry name" value="PBP2_Bug_TTT"/>
    <property type="match status" value="1"/>
</dbReference>
<dbReference type="RefSeq" id="WP_160937383.1">
    <property type="nucleotide sequence ID" value="NZ_SNVJ01000010.1"/>
</dbReference>
<comment type="caution">
    <text evidence="3">The sequence shown here is derived from an EMBL/GenBank/DDBJ whole genome shotgun (WGS) entry which is preliminary data.</text>
</comment>
<dbReference type="Gene3D" id="3.40.190.150">
    <property type="entry name" value="Bordetella uptake gene, domain 1"/>
    <property type="match status" value="1"/>
</dbReference>
<organism evidence="3 4">
    <name type="scientific">Teichococcus coralli</name>
    <dbReference type="NCBI Taxonomy" id="2545983"/>
    <lineage>
        <taxon>Bacteria</taxon>
        <taxon>Pseudomonadati</taxon>
        <taxon>Pseudomonadota</taxon>
        <taxon>Alphaproteobacteria</taxon>
        <taxon>Acetobacterales</taxon>
        <taxon>Roseomonadaceae</taxon>
        <taxon>Roseomonas</taxon>
    </lineage>
</organism>
<dbReference type="PANTHER" id="PTHR42928">
    <property type="entry name" value="TRICARBOXYLATE-BINDING PROTEIN"/>
    <property type="match status" value="1"/>
</dbReference>
<comment type="similarity">
    <text evidence="1">Belongs to the UPF0065 (bug) family.</text>
</comment>
<protein>
    <submittedName>
        <fullName evidence="3">Tripartite tricarboxylate transporter substrate binding protein</fullName>
    </submittedName>
</protein>
<accession>A0A845BFY3</accession>
<dbReference type="OrthoDB" id="7250553at2"/>